<keyword evidence="2" id="KW-1185">Reference proteome</keyword>
<name>A0AAE0FE92_9CHLO</name>
<protein>
    <submittedName>
        <fullName evidence="1">Uncharacterized protein</fullName>
    </submittedName>
</protein>
<dbReference type="Proteomes" id="UP001190700">
    <property type="component" value="Unassembled WGS sequence"/>
</dbReference>
<proteinExistence type="predicted"/>
<dbReference type="AlphaFoldDB" id="A0AAE0FE92"/>
<sequence length="80" mass="9061">MRPEEELQPPPPRIASVLGMSGPQRQAVTYLAMAVLLPDATHRLTVEEQMELDVQWSDFGAPGPSPDFSMWILFDLWPRL</sequence>
<gene>
    <name evidence="1" type="ORF">CYMTET_32844</name>
</gene>
<reference evidence="1 2" key="1">
    <citation type="journal article" date="2015" name="Genome Biol. Evol.">
        <title>Comparative Genomics of a Bacterivorous Green Alga Reveals Evolutionary Causalities and Consequences of Phago-Mixotrophic Mode of Nutrition.</title>
        <authorList>
            <person name="Burns J.A."/>
            <person name="Paasch A."/>
            <person name="Narechania A."/>
            <person name="Kim E."/>
        </authorList>
    </citation>
    <scope>NUCLEOTIDE SEQUENCE [LARGE SCALE GENOMIC DNA]</scope>
    <source>
        <strain evidence="1 2">PLY_AMNH</strain>
    </source>
</reference>
<accession>A0AAE0FE92</accession>
<evidence type="ECO:0000313" key="2">
    <source>
        <dbReference type="Proteomes" id="UP001190700"/>
    </source>
</evidence>
<evidence type="ECO:0000313" key="1">
    <source>
        <dbReference type="EMBL" id="KAK3258098.1"/>
    </source>
</evidence>
<dbReference type="EMBL" id="LGRX02019830">
    <property type="protein sequence ID" value="KAK3258098.1"/>
    <property type="molecule type" value="Genomic_DNA"/>
</dbReference>
<comment type="caution">
    <text evidence="1">The sequence shown here is derived from an EMBL/GenBank/DDBJ whole genome shotgun (WGS) entry which is preliminary data.</text>
</comment>
<organism evidence="1 2">
    <name type="scientific">Cymbomonas tetramitiformis</name>
    <dbReference type="NCBI Taxonomy" id="36881"/>
    <lineage>
        <taxon>Eukaryota</taxon>
        <taxon>Viridiplantae</taxon>
        <taxon>Chlorophyta</taxon>
        <taxon>Pyramimonadophyceae</taxon>
        <taxon>Pyramimonadales</taxon>
        <taxon>Pyramimonadaceae</taxon>
        <taxon>Cymbomonas</taxon>
    </lineage>
</organism>